<evidence type="ECO:0000256" key="1">
    <source>
        <dbReference type="SAM" id="Phobius"/>
    </source>
</evidence>
<dbReference type="Proteomes" id="UP000529946">
    <property type="component" value="Unassembled WGS sequence"/>
</dbReference>
<keyword evidence="5" id="KW-1185">Reference proteome</keyword>
<protein>
    <recommendedName>
        <fullName evidence="3">TPM domain-containing protein</fullName>
    </recommendedName>
</protein>
<dbReference type="Pfam" id="PF04536">
    <property type="entry name" value="TPM_phosphatase"/>
    <property type="match status" value="1"/>
</dbReference>
<dbReference type="EMBL" id="JACIDM010000002">
    <property type="protein sequence ID" value="MBB4083343.1"/>
    <property type="molecule type" value="Genomic_DNA"/>
</dbReference>
<dbReference type="Gene3D" id="3.10.310.50">
    <property type="match status" value="1"/>
</dbReference>
<keyword evidence="1" id="KW-1133">Transmembrane helix</keyword>
<keyword evidence="2" id="KW-0732">Signal</keyword>
<reference evidence="4 5" key="1">
    <citation type="submission" date="2020-08" db="EMBL/GenBank/DDBJ databases">
        <title>Genomic Encyclopedia of Type Strains, Phase IV (KMG-IV): sequencing the most valuable type-strain genomes for metagenomic binning, comparative biology and taxonomic classification.</title>
        <authorList>
            <person name="Goeker M."/>
        </authorList>
    </citation>
    <scope>NUCLEOTIDE SEQUENCE [LARGE SCALE GENOMIC DNA]</scope>
    <source>
        <strain evidence="4 5">DSM 23960</strain>
    </source>
</reference>
<dbReference type="AlphaFoldDB" id="A0A7W6NPY0"/>
<accession>A0A7W6NPY0</accession>
<evidence type="ECO:0000259" key="3">
    <source>
        <dbReference type="Pfam" id="PF04536"/>
    </source>
</evidence>
<evidence type="ECO:0000313" key="4">
    <source>
        <dbReference type="EMBL" id="MBB4083343.1"/>
    </source>
</evidence>
<keyword evidence="1" id="KW-0472">Membrane</keyword>
<sequence>MIRHSQASLGSRAAALIVVLLTAVWLAATPAMAAPIFPQLTGRVVDQANLLTPDQEAALNTRLETLERDTTNQLVVVTVPDLQGYEIEEYGYQLGRAWGIGQAGKNNGALLIVAPTERKVRIEVGYGLEGVLTDALSAVIIHNQILPPFREGRYDQGIEQGVTAIEEQLRLDPAEAQARAVAAEQPQAEAPIGPALLIIAVFVFLALGLMGRIAGGRRRRGDGVAPILIWAASEALRNSGRGGGSSWGGGGGGGFGGGGGSFGGGGASGGW</sequence>
<name>A0A7W6NPY0_9CAUL</name>
<dbReference type="InterPro" id="IPR007621">
    <property type="entry name" value="TPM_dom"/>
</dbReference>
<evidence type="ECO:0000256" key="2">
    <source>
        <dbReference type="SAM" id="SignalP"/>
    </source>
</evidence>
<organism evidence="4 5">
    <name type="scientific">Brevundimonas lenta</name>
    <dbReference type="NCBI Taxonomy" id="424796"/>
    <lineage>
        <taxon>Bacteria</taxon>
        <taxon>Pseudomonadati</taxon>
        <taxon>Pseudomonadota</taxon>
        <taxon>Alphaproteobacteria</taxon>
        <taxon>Caulobacterales</taxon>
        <taxon>Caulobacteraceae</taxon>
        <taxon>Brevundimonas</taxon>
    </lineage>
</organism>
<keyword evidence="1" id="KW-0812">Transmembrane</keyword>
<dbReference type="PANTHER" id="PTHR30373:SF2">
    <property type="entry name" value="UPF0603 PROTEIN YGCG"/>
    <property type="match status" value="1"/>
</dbReference>
<gene>
    <name evidence="4" type="ORF">GGR12_002209</name>
</gene>
<proteinExistence type="predicted"/>
<feature type="transmembrane region" description="Helical" evidence="1">
    <location>
        <begin position="192"/>
        <end position="210"/>
    </location>
</feature>
<dbReference type="RefSeq" id="WP_343053217.1">
    <property type="nucleotide sequence ID" value="NZ_BAAAER010000001.1"/>
</dbReference>
<evidence type="ECO:0000313" key="5">
    <source>
        <dbReference type="Proteomes" id="UP000529946"/>
    </source>
</evidence>
<comment type="caution">
    <text evidence="4">The sequence shown here is derived from an EMBL/GenBank/DDBJ whole genome shotgun (WGS) entry which is preliminary data.</text>
</comment>
<dbReference type="PANTHER" id="PTHR30373">
    <property type="entry name" value="UPF0603 PROTEIN YGCG"/>
    <property type="match status" value="1"/>
</dbReference>
<feature type="chain" id="PRO_5031245007" description="TPM domain-containing protein" evidence="2">
    <location>
        <begin position="34"/>
        <end position="271"/>
    </location>
</feature>
<feature type="signal peptide" evidence="2">
    <location>
        <begin position="1"/>
        <end position="33"/>
    </location>
</feature>
<feature type="domain" description="TPM" evidence="3">
    <location>
        <begin position="44"/>
        <end position="167"/>
    </location>
</feature>